<comment type="caution">
    <text evidence="1">The sequence shown here is derived from an EMBL/GenBank/DDBJ whole genome shotgun (WGS) entry which is preliminary data.</text>
</comment>
<name>A0A2P4XKR5_9STRA</name>
<proteinExistence type="predicted"/>
<evidence type="ECO:0000313" key="1">
    <source>
        <dbReference type="EMBL" id="POM66150.1"/>
    </source>
</evidence>
<dbReference type="AlphaFoldDB" id="A0A2P4XKR5"/>
<sequence length="185" mass="20016">MKALTSEVKLQLKPWYVTIPLVQAALNDMSSDRLGGISPVTAFTGGRYTVVGCGAAESASDGCAGLDTIHQQVTTISERRNVQARGRHAAKTGVRMAKFSIGDLVLEATVIKGGSKLSLHWRDLKRVVRSLNDYTFEVQDICAPYTVTVRHASRLKFYREAGRGVTEDLIAHALHGEGVTSLTSS</sequence>
<dbReference type="OrthoDB" id="111345at2759"/>
<accession>A0A2P4XKR5</accession>
<dbReference type="EMBL" id="NCKW01009723">
    <property type="protein sequence ID" value="POM66150.1"/>
    <property type="molecule type" value="Genomic_DNA"/>
</dbReference>
<protein>
    <submittedName>
        <fullName evidence="1">Uncharacterized protein</fullName>
    </submittedName>
</protein>
<evidence type="ECO:0000313" key="2">
    <source>
        <dbReference type="Proteomes" id="UP000237271"/>
    </source>
</evidence>
<keyword evidence="2" id="KW-1185">Reference proteome</keyword>
<gene>
    <name evidence="1" type="ORF">PHPALM_18036</name>
</gene>
<dbReference type="Proteomes" id="UP000237271">
    <property type="component" value="Unassembled WGS sequence"/>
</dbReference>
<organism evidence="1 2">
    <name type="scientific">Phytophthora palmivora</name>
    <dbReference type="NCBI Taxonomy" id="4796"/>
    <lineage>
        <taxon>Eukaryota</taxon>
        <taxon>Sar</taxon>
        <taxon>Stramenopiles</taxon>
        <taxon>Oomycota</taxon>
        <taxon>Peronosporomycetes</taxon>
        <taxon>Peronosporales</taxon>
        <taxon>Peronosporaceae</taxon>
        <taxon>Phytophthora</taxon>
    </lineage>
</organism>
<reference evidence="1 2" key="1">
    <citation type="journal article" date="2017" name="Genome Biol. Evol.">
        <title>Phytophthora megakarya and P. palmivora, closely related causal agents of cacao black pod rot, underwent increases in genome sizes and gene numbers by different mechanisms.</title>
        <authorList>
            <person name="Ali S.S."/>
            <person name="Shao J."/>
            <person name="Lary D.J."/>
            <person name="Kronmiller B."/>
            <person name="Shen D."/>
            <person name="Strem M.D."/>
            <person name="Amoako-Attah I."/>
            <person name="Akrofi A.Y."/>
            <person name="Begoude B.A."/>
            <person name="Ten Hoopen G.M."/>
            <person name="Coulibaly K."/>
            <person name="Kebe B.I."/>
            <person name="Melnick R.L."/>
            <person name="Guiltinan M.J."/>
            <person name="Tyler B.M."/>
            <person name="Meinhardt L.W."/>
            <person name="Bailey B.A."/>
        </authorList>
    </citation>
    <scope>NUCLEOTIDE SEQUENCE [LARGE SCALE GENOMIC DNA]</scope>
    <source>
        <strain evidence="2">sbr112.9</strain>
    </source>
</reference>